<dbReference type="OrthoDB" id="389305at2"/>
<accession>A0A2K9LU03</accession>
<dbReference type="EMBL" id="CP025543">
    <property type="protein sequence ID" value="AUM62549.1"/>
    <property type="molecule type" value="Genomic_DNA"/>
</dbReference>
<sequence length="401" mass="48180">MAKKNNYKNENDFSLLSTKVRTRVKNLIDKRLTSQTVMLFAQEYEAYDIDFREELIEYINFLMEIEREKWMNESAYLYEKQKVGSFGSLKQNDFYKKQEELKKFQEYLSKDRTSATQKAIEDSRREVLVKKPESPEFVNKASNKNVKSIEKNSINRMLLEAKAREEKEAREARLRETKRAEEERKEQLAKQKELEKKKKEAIKKSKEKNASKKLEKKPSKKSKVQVQPIIDRNYEKEQAEKEKLWKELYGKTREETLNERKTENEFKESFVEYDKKPNFNSTNEIQKSFMILGYEFSIDEVTDPKNRYFSFWYNLKKRVKTSNISIWLSIHPNKQKSILNKRLRIETNIGIWDKLKAIFNVKPKVQVVKKEKSKRKEVKKEIKKIEIKKQEKENKIISESN</sequence>
<reference evidence="3 4" key="1">
    <citation type="submission" date="2017-12" db="EMBL/GenBank/DDBJ databases">
        <title>Complete genome sequence of Spiroplasma monobiae MQ-1 (ATCC 33825).</title>
        <authorList>
            <person name="Tsai Y.-M."/>
            <person name="Lo W.-S."/>
            <person name="Wu P.-S."/>
            <person name="Cho S.-T."/>
            <person name="Kuo C.-H."/>
        </authorList>
    </citation>
    <scope>NUCLEOTIDE SEQUENCE [LARGE SCALE GENOMIC DNA]</scope>
    <source>
        <strain evidence="3 4">MQ-1</strain>
    </source>
</reference>
<dbReference type="AlphaFoldDB" id="A0A2K9LU03"/>
<dbReference type="Proteomes" id="UP000234790">
    <property type="component" value="Chromosome"/>
</dbReference>
<proteinExistence type="predicted"/>
<name>A0A2K9LU03_SPISQ</name>
<organism evidence="3 4">
    <name type="scientific">Spiroplasma monobiae MQ-1</name>
    <dbReference type="NCBI Taxonomy" id="1336748"/>
    <lineage>
        <taxon>Bacteria</taxon>
        <taxon>Bacillati</taxon>
        <taxon>Mycoplasmatota</taxon>
        <taxon>Mollicutes</taxon>
        <taxon>Entomoplasmatales</taxon>
        <taxon>Spiroplasmataceae</taxon>
        <taxon>Spiroplasma</taxon>
    </lineage>
</organism>
<evidence type="ECO:0000256" key="2">
    <source>
        <dbReference type="SAM" id="MobiDB-lite"/>
    </source>
</evidence>
<dbReference type="KEGG" id="smoo:SMONO_v1c03000"/>
<keyword evidence="1" id="KW-0175">Coiled coil</keyword>
<feature type="region of interest" description="Disordered" evidence="2">
    <location>
        <begin position="164"/>
        <end position="229"/>
    </location>
</feature>
<feature type="coiled-coil region" evidence="1">
    <location>
        <begin position="368"/>
        <end position="395"/>
    </location>
</feature>
<protein>
    <submittedName>
        <fullName evidence="3">Uncharacterized protein</fullName>
    </submittedName>
</protein>
<gene>
    <name evidence="3" type="ORF">SMONO_v1c03000</name>
</gene>
<feature type="compositionally biased region" description="Basic and acidic residues" evidence="2">
    <location>
        <begin position="164"/>
        <end position="217"/>
    </location>
</feature>
<evidence type="ECO:0000313" key="3">
    <source>
        <dbReference type="EMBL" id="AUM62549.1"/>
    </source>
</evidence>
<dbReference type="RefSeq" id="WP_101780610.1">
    <property type="nucleotide sequence ID" value="NZ_CP025543.1"/>
</dbReference>
<evidence type="ECO:0000313" key="4">
    <source>
        <dbReference type="Proteomes" id="UP000234790"/>
    </source>
</evidence>
<evidence type="ECO:0000256" key="1">
    <source>
        <dbReference type="SAM" id="Coils"/>
    </source>
</evidence>
<keyword evidence="4" id="KW-1185">Reference proteome</keyword>